<dbReference type="InterPro" id="IPR024934">
    <property type="entry name" value="Rubredoxin-like_dom"/>
</dbReference>
<name>A0A7S1ZYF6_9STRA</name>
<dbReference type="EMBL" id="HBGN01034862">
    <property type="protein sequence ID" value="CAD9352356.1"/>
    <property type="molecule type" value="Transcribed_RNA"/>
</dbReference>
<evidence type="ECO:0000256" key="1">
    <source>
        <dbReference type="SAM" id="MobiDB-lite"/>
    </source>
</evidence>
<feature type="compositionally biased region" description="Basic and acidic residues" evidence="1">
    <location>
        <begin position="120"/>
        <end position="151"/>
    </location>
</feature>
<dbReference type="PROSITE" id="PS50903">
    <property type="entry name" value="RUBREDOXIN_LIKE"/>
    <property type="match status" value="1"/>
</dbReference>
<accession>A0A7S1ZYF6</accession>
<proteinExistence type="predicted"/>
<evidence type="ECO:0000259" key="2">
    <source>
        <dbReference type="PROSITE" id="PS50903"/>
    </source>
</evidence>
<feature type="region of interest" description="Disordered" evidence="1">
    <location>
        <begin position="109"/>
        <end position="163"/>
    </location>
</feature>
<dbReference type="AlphaFoldDB" id="A0A7S1ZYF6"/>
<dbReference type="SUPFAM" id="SSF57802">
    <property type="entry name" value="Rubredoxin-like"/>
    <property type="match status" value="1"/>
</dbReference>
<reference evidence="3" key="1">
    <citation type="submission" date="2021-01" db="EMBL/GenBank/DDBJ databases">
        <authorList>
            <person name="Corre E."/>
            <person name="Pelletier E."/>
            <person name="Niang G."/>
            <person name="Scheremetjew M."/>
            <person name="Finn R."/>
            <person name="Kale V."/>
            <person name="Holt S."/>
            <person name="Cochrane G."/>
            <person name="Meng A."/>
            <person name="Brown T."/>
            <person name="Cohen L."/>
        </authorList>
    </citation>
    <scope>NUCLEOTIDE SEQUENCE</scope>
    <source>
        <strain evidence="3">Pop2</strain>
    </source>
</reference>
<feature type="region of interest" description="Disordered" evidence="1">
    <location>
        <begin position="193"/>
        <end position="212"/>
    </location>
</feature>
<sequence>MLDTPCIDIISIACKKKKYPHMFFSLSLYPSIFLYVHTVRAHTHTHILLREKHTHHHHRAMGEAAYRETVNAAGKRQSSLTPGWEILGLTKEVATTIFEEAKKDKFVSSREAHYGSQSTRYDEKGRALGKDGKPQNPEERAAAEKEERDAIENGSEGGGDMVKECSQCGYTIAIAAGRESKFFGPGFKCPNCGADKDQFSTPEIPDDADKLL</sequence>
<feature type="domain" description="Rubredoxin-like" evidence="2">
    <location>
        <begin position="160"/>
        <end position="202"/>
    </location>
</feature>
<organism evidence="3">
    <name type="scientific">Ditylum brightwellii</name>
    <dbReference type="NCBI Taxonomy" id="49249"/>
    <lineage>
        <taxon>Eukaryota</taxon>
        <taxon>Sar</taxon>
        <taxon>Stramenopiles</taxon>
        <taxon>Ochrophyta</taxon>
        <taxon>Bacillariophyta</taxon>
        <taxon>Mediophyceae</taxon>
        <taxon>Lithodesmiophycidae</taxon>
        <taxon>Lithodesmiales</taxon>
        <taxon>Lithodesmiaceae</taxon>
        <taxon>Ditylum</taxon>
    </lineage>
</organism>
<evidence type="ECO:0000313" key="3">
    <source>
        <dbReference type="EMBL" id="CAD9352356.1"/>
    </source>
</evidence>
<gene>
    <name evidence="3" type="ORF">DBRI1063_LOCUS22410</name>
</gene>
<protein>
    <recommendedName>
        <fullName evidence="2">Rubredoxin-like domain-containing protein</fullName>
    </recommendedName>
</protein>
<dbReference type="GO" id="GO:0005506">
    <property type="term" value="F:iron ion binding"/>
    <property type="evidence" value="ECO:0007669"/>
    <property type="project" value="InterPro"/>
</dbReference>